<dbReference type="Proteomes" id="UP000758168">
    <property type="component" value="Unassembled WGS sequence"/>
</dbReference>
<feature type="transmembrane region" description="Helical" evidence="1">
    <location>
        <begin position="91"/>
        <end position="113"/>
    </location>
</feature>
<name>A0ABS4Z805_9ACTN</name>
<keyword evidence="4" id="KW-1185">Reference proteome</keyword>
<dbReference type="Pfam" id="PF07885">
    <property type="entry name" value="Ion_trans_2"/>
    <property type="match status" value="1"/>
</dbReference>
<organism evidence="3 4">
    <name type="scientific">Microlunatus capsulatus</name>
    <dbReference type="NCBI Taxonomy" id="99117"/>
    <lineage>
        <taxon>Bacteria</taxon>
        <taxon>Bacillati</taxon>
        <taxon>Actinomycetota</taxon>
        <taxon>Actinomycetes</taxon>
        <taxon>Propionibacteriales</taxon>
        <taxon>Propionibacteriaceae</taxon>
        <taxon>Microlunatus</taxon>
    </lineage>
</organism>
<dbReference type="RefSeq" id="WP_210055380.1">
    <property type="nucleotide sequence ID" value="NZ_BAAAMH010000019.1"/>
</dbReference>
<keyword evidence="1" id="KW-1133">Transmembrane helix</keyword>
<comment type="caution">
    <text evidence="3">The sequence shown here is derived from an EMBL/GenBank/DDBJ whole genome shotgun (WGS) entry which is preliminary data.</text>
</comment>
<evidence type="ECO:0000259" key="2">
    <source>
        <dbReference type="Pfam" id="PF07885"/>
    </source>
</evidence>
<evidence type="ECO:0000313" key="4">
    <source>
        <dbReference type="Proteomes" id="UP000758168"/>
    </source>
</evidence>
<evidence type="ECO:0000313" key="3">
    <source>
        <dbReference type="EMBL" id="MBP2417141.1"/>
    </source>
</evidence>
<feature type="transmembrane region" description="Helical" evidence="1">
    <location>
        <begin position="125"/>
        <end position="149"/>
    </location>
</feature>
<dbReference type="Gene3D" id="1.10.287.70">
    <property type="match status" value="1"/>
</dbReference>
<proteinExistence type="predicted"/>
<gene>
    <name evidence="3" type="ORF">JOF54_002063</name>
</gene>
<feature type="transmembrane region" description="Helical" evidence="1">
    <location>
        <begin position="66"/>
        <end position="85"/>
    </location>
</feature>
<feature type="transmembrane region" description="Helical" evidence="1">
    <location>
        <begin position="12"/>
        <end position="33"/>
    </location>
</feature>
<reference evidence="3 4" key="1">
    <citation type="submission" date="2021-03" db="EMBL/GenBank/DDBJ databases">
        <title>Sequencing the genomes of 1000 actinobacteria strains.</title>
        <authorList>
            <person name="Klenk H.-P."/>
        </authorList>
    </citation>
    <scope>NUCLEOTIDE SEQUENCE [LARGE SCALE GENOMIC DNA]</scope>
    <source>
        <strain evidence="3 4">DSM 12936</strain>
    </source>
</reference>
<protein>
    <recommendedName>
        <fullName evidence="2">Potassium channel domain-containing protein</fullName>
    </recommendedName>
</protein>
<sequence>MSSGLRDLLRPVARHPSAVLLVAQLVGVLLYPFAESLAWGRGLFEVFGALVLGLAVWSVRDSPGPTWVALILGISASALSVADALSPNPTVAVVSAALHAVFYFWAAGNLMAYMLADATVTRDELYAVGATFTLVAWAFAYVFTVLQALQPGCFTAAVDPQGQRTWMELLFLSFTNLSSTGLSDVVPITPHARSVVMIQQLAGLGYVALFVSRLVGLTINRQQQQHDAAGSARSEAGGPGEG</sequence>
<evidence type="ECO:0000256" key="1">
    <source>
        <dbReference type="SAM" id="Phobius"/>
    </source>
</evidence>
<feature type="transmembrane region" description="Helical" evidence="1">
    <location>
        <begin position="39"/>
        <end position="59"/>
    </location>
</feature>
<dbReference type="SUPFAM" id="SSF81324">
    <property type="entry name" value="Voltage-gated potassium channels"/>
    <property type="match status" value="1"/>
</dbReference>
<accession>A0ABS4Z805</accession>
<dbReference type="InterPro" id="IPR013099">
    <property type="entry name" value="K_chnl_dom"/>
</dbReference>
<dbReference type="EMBL" id="JAGIOB010000001">
    <property type="protein sequence ID" value="MBP2417141.1"/>
    <property type="molecule type" value="Genomic_DNA"/>
</dbReference>
<feature type="transmembrane region" description="Helical" evidence="1">
    <location>
        <begin position="201"/>
        <end position="219"/>
    </location>
</feature>
<feature type="domain" description="Potassium channel" evidence="2">
    <location>
        <begin position="146"/>
        <end position="215"/>
    </location>
</feature>
<keyword evidence="1" id="KW-0472">Membrane</keyword>
<keyword evidence="1" id="KW-0812">Transmembrane</keyword>